<gene>
    <name evidence="2" type="ORF">F7D13_06890</name>
</gene>
<feature type="compositionally biased region" description="Low complexity" evidence="1">
    <location>
        <begin position="132"/>
        <end position="166"/>
    </location>
</feature>
<evidence type="ECO:0000313" key="2">
    <source>
        <dbReference type="EMBL" id="QGM95574.1"/>
    </source>
</evidence>
<dbReference type="InterPro" id="IPR008160">
    <property type="entry name" value="Collagen"/>
</dbReference>
<dbReference type="EMBL" id="CP044328">
    <property type="protein sequence ID" value="QGM95574.1"/>
    <property type="molecule type" value="Genomic_DNA"/>
</dbReference>
<feature type="region of interest" description="Disordered" evidence="1">
    <location>
        <begin position="116"/>
        <end position="231"/>
    </location>
</feature>
<dbReference type="Pfam" id="PF01391">
    <property type="entry name" value="Collagen"/>
    <property type="match status" value="1"/>
</dbReference>
<name>A0ABX6EML5_9HYPH</name>
<dbReference type="PANTHER" id="PTHR24637">
    <property type="entry name" value="COLLAGEN"/>
    <property type="match status" value="1"/>
</dbReference>
<dbReference type="Proteomes" id="UP000424673">
    <property type="component" value="Chromosome"/>
</dbReference>
<accession>A0ABX6EML5</accession>
<evidence type="ECO:0000313" key="3">
    <source>
        <dbReference type="Proteomes" id="UP000424673"/>
    </source>
</evidence>
<protein>
    <submittedName>
        <fullName evidence="2">Collagen-like protein</fullName>
    </submittedName>
</protein>
<dbReference type="PANTHER" id="PTHR24637:SF422">
    <property type="entry name" value="COLLAGEN IV NC1 DOMAIN-CONTAINING PROTEIN"/>
    <property type="match status" value="1"/>
</dbReference>
<feature type="compositionally biased region" description="Gly residues" evidence="1">
    <location>
        <begin position="173"/>
        <end position="182"/>
    </location>
</feature>
<sequence>MELRRRSIATGAPAFAFSSETGNLRVIAYDAPARKAVLALLAPQQLIADLTDSYFADLIYVEDGLPKNLGQFVFNFRRGISQGLPGPAPAYEDLASWEPIVDISGNDAATILSMVERGLPGPPNGPPGPQGPQGAVGPAGPEGPRGLVGPSGPQGLQGPQGQLGPSGPQGPQGPQGGVGPSGLEGPQGPHGEIGPAGPQGPQGDVGPVGPQGAQGDVGPAGPQGPAGEAATLPAGPWIHLATLTAADVAQLADTTHFTSDFDDYEIVLENLVPANDGANLKLELQIGGYWMIDGYSSLARLTNAAGSIASHQTAYIDLSGATSPRLKNSGGVGLSGFLRFFNPAETANVKRIVGQTGFGDYSDSGQSAIVDISASRNTTTDPVTGMKFFVDNGNLATGKIHIFGRKK</sequence>
<feature type="compositionally biased region" description="Low complexity" evidence="1">
    <location>
        <begin position="195"/>
        <end position="227"/>
    </location>
</feature>
<proteinExistence type="predicted"/>
<reference evidence="2 3" key="2">
    <citation type="journal article" date="2021" name="AMB Express">
        <title>Isolation and characterisation of Methylocystis spp. for poly-3-hydroxybutyrate production using waste methane feedstocks.</title>
        <authorList>
            <person name="Rumah B.L."/>
            <person name="Stead C.E."/>
            <person name="Claxton Stevens B.H."/>
            <person name="Minton N.P."/>
            <person name="Grosse-Honebrink A."/>
            <person name="Zhang Y."/>
        </authorList>
    </citation>
    <scope>NUCLEOTIDE SEQUENCE [LARGE SCALE GENOMIC DNA]</scope>
    <source>
        <strain evidence="2 3">BRCS1</strain>
    </source>
</reference>
<evidence type="ECO:0000256" key="1">
    <source>
        <dbReference type="SAM" id="MobiDB-lite"/>
    </source>
</evidence>
<organism evidence="2 3">
    <name type="scientific">Methylocystis rosea</name>
    <dbReference type="NCBI Taxonomy" id="173366"/>
    <lineage>
        <taxon>Bacteria</taxon>
        <taxon>Pseudomonadati</taxon>
        <taxon>Pseudomonadota</taxon>
        <taxon>Alphaproteobacteria</taxon>
        <taxon>Hyphomicrobiales</taxon>
        <taxon>Methylocystaceae</taxon>
        <taxon>Methylocystis</taxon>
    </lineage>
</organism>
<keyword evidence="3" id="KW-1185">Reference proteome</keyword>
<reference evidence="3" key="1">
    <citation type="submission" date="2019-09" db="EMBL/GenBank/DDBJ databases">
        <title>Isolation and complete genome sequencing of Methylocystis species.</title>
        <authorList>
            <person name="Rumah B.L."/>
            <person name="Stead C.E."/>
            <person name="Stevens B.C."/>
            <person name="Minton N.P."/>
            <person name="Grosse-Honebrink A."/>
            <person name="Zhang Y."/>
        </authorList>
    </citation>
    <scope>NUCLEOTIDE SEQUENCE [LARGE SCALE GENOMIC DNA]</scope>
    <source>
        <strain evidence="3">BRCS1</strain>
    </source>
</reference>
<feature type="compositionally biased region" description="Pro residues" evidence="1">
    <location>
        <begin position="120"/>
        <end position="130"/>
    </location>
</feature>